<keyword evidence="2" id="KW-1185">Reference proteome</keyword>
<name>A0ACC0CC08_CATRO</name>
<accession>A0ACC0CC08</accession>
<organism evidence="1 2">
    <name type="scientific">Catharanthus roseus</name>
    <name type="common">Madagascar periwinkle</name>
    <name type="synonym">Vinca rosea</name>
    <dbReference type="NCBI Taxonomy" id="4058"/>
    <lineage>
        <taxon>Eukaryota</taxon>
        <taxon>Viridiplantae</taxon>
        <taxon>Streptophyta</taxon>
        <taxon>Embryophyta</taxon>
        <taxon>Tracheophyta</taxon>
        <taxon>Spermatophyta</taxon>
        <taxon>Magnoliopsida</taxon>
        <taxon>eudicotyledons</taxon>
        <taxon>Gunneridae</taxon>
        <taxon>Pentapetalae</taxon>
        <taxon>asterids</taxon>
        <taxon>lamiids</taxon>
        <taxon>Gentianales</taxon>
        <taxon>Apocynaceae</taxon>
        <taxon>Rauvolfioideae</taxon>
        <taxon>Vinceae</taxon>
        <taxon>Catharanthinae</taxon>
        <taxon>Catharanthus</taxon>
    </lineage>
</organism>
<dbReference type="EMBL" id="CM044701">
    <property type="protein sequence ID" value="KAI5682460.1"/>
    <property type="molecule type" value="Genomic_DNA"/>
</dbReference>
<comment type="caution">
    <text evidence="1">The sequence shown here is derived from an EMBL/GenBank/DDBJ whole genome shotgun (WGS) entry which is preliminary data.</text>
</comment>
<evidence type="ECO:0000313" key="2">
    <source>
        <dbReference type="Proteomes" id="UP001060085"/>
    </source>
</evidence>
<gene>
    <name evidence="1" type="ORF">M9H77_03688</name>
</gene>
<sequence length="156" mass="17651">MSWVVSGYQNKNICLHLKHLGSYHTTFGDGCEEFIMAWFLREKTLHVKPSNESIRTRGSKVYTIRMNYSGHFLGNEFKSYVGRKESVAYIPKRNGGHPFEISDEGSRVVNLESKSCSCRSWDLTVIPCCHAVAACSYMGATPEEFVNKNAISYLPL</sequence>
<dbReference type="Proteomes" id="UP001060085">
    <property type="component" value="Linkage Group LG01"/>
</dbReference>
<protein>
    <submittedName>
        <fullName evidence="1">Uncharacterized protein</fullName>
    </submittedName>
</protein>
<reference evidence="2" key="1">
    <citation type="journal article" date="2023" name="Nat. Plants">
        <title>Single-cell RNA sequencing provides a high-resolution roadmap for understanding the multicellular compartmentation of specialized metabolism.</title>
        <authorList>
            <person name="Sun S."/>
            <person name="Shen X."/>
            <person name="Li Y."/>
            <person name="Li Y."/>
            <person name="Wang S."/>
            <person name="Li R."/>
            <person name="Zhang H."/>
            <person name="Shen G."/>
            <person name="Guo B."/>
            <person name="Wei J."/>
            <person name="Xu J."/>
            <person name="St-Pierre B."/>
            <person name="Chen S."/>
            <person name="Sun C."/>
        </authorList>
    </citation>
    <scope>NUCLEOTIDE SEQUENCE [LARGE SCALE GENOMIC DNA]</scope>
</reference>
<proteinExistence type="predicted"/>
<evidence type="ECO:0000313" key="1">
    <source>
        <dbReference type="EMBL" id="KAI5682460.1"/>
    </source>
</evidence>